<protein>
    <submittedName>
        <fullName evidence="1">Uncharacterized protein</fullName>
    </submittedName>
</protein>
<gene>
    <name evidence="1" type="ORF">SAMN05421664_0467</name>
</gene>
<sequence length="54" mass="6479">MKDKDNLHLKGIEFSIQEWKKSNNISEVKYSKNTEKKSNKTKVFRSSKHYSLLY</sequence>
<accession>A0A1H0Y3V7</accession>
<proteinExistence type="predicted"/>
<keyword evidence="2" id="KW-1185">Reference proteome</keyword>
<evidence type="ECO:0000313" key="2">
    <source>
        <dbReference type="Proteomes" id="UP000199627"/>
    </source>
</evidence>
<dbReference type="AlphaFoldDB" id="A0A1H0Y3V7"/>
<dbReference type="Proteomes" id="UP000199627">
    <property type="component" value="Unassembled WGS sequence"/>
</dbReference>
<evidence type="ECO:0000313" key="1">
    <source>
        <dbReference type="EMBL" id="SDQ09847.1"/>
    </source>
</evidence>
<dbReference type="EMBL" id="FNKL01000001">
    <property type="protein sequence ID" value="SDQ09847.1"/>
    <property type="molecule type" value="Genomic_DNA"/>
</dbReference>
<name>A0A1H0Y3V7_9FLAO</name>
<reference evidence="2" key="1">
    <citation type="submission" date="2016-10" db="EMBL/GenBank/DDBJ databases">
        <authorList>
            <person name="Varghese N."/>
            <person name="Submissions S."/>
        </authorList>
    </citation>
    <scope>NUCLEOTIDE SEQUENCE [LARGE SCALE GENOMIC DNA]</scope>
    <source>
        <strain evidence="2">DSM 17072</strain>
    </source>
</reference>
<organism evidence="1 2">
    <name type="scientific">Chryseobacterium soldanellicola</name>
    <dbReference type="NCBI Taxonomy" id="311333"/>
    <lineage>
        <taxon>Bacteria</taxon>
        <taxon>Pseudomonadati</taxon>
        <taxon>Bacteroidota</taxon>
        <taxon>Flavobacteriia</taxon>
        <taxon>Flavobacteriales</taxon>
        <taxon>Weeksellaceae</taxon>
        <taxon>Chryseobacterium group</taxon>
        <taxon>Chryseobacterium</taxon>
    </lineage>
</organism>